<protein>
    <recommendedName>
        <fullName evidence="1">Thioredoxin domain-containing protein</fullName>
    </recommendedName>
</protein>
<dbReference type="GO" id="GO:0016209">
    <property type="term" value="F:antioxidant activity"/>
    <property type="evidence" value="ECO:0007669"/>
    <property type="project" value="InterPro"/>
</dbReference>
<keyword evidence="3" id="KW-1185">Reference proteome</keyword>
<dbReference type="InterPro" id="IPR050553">
    <property type="entry name" value="Thioredoxin_ResA/DsbE_sf"/>
</dbReference>
<evidence type="ECO:0000313" key="2">
    <source>
        <dbReference type="EMBL" id="PXY46083.1"/>
    </source>
</evidence>
<dbReference type="InterPro" id="IPR000866">
    <property type="entry name" value="AhpC/TSA"/>
</dbReference>
<proteinExistence type="predicted"/>
<dbReference type="InterPro" id="IPR036249">
    <property type="entry name" value="Thioredoxin-like_sf"/>
</dbReference>
<gene>
    <name evidence="2" type="ORF">DMB68_02530</name>
</gene>
<dbReference type="RefSeq" id="WP_110345095.1">
    <property type="nucleotide sequence ID" value="NZ_QJHL01000001.1"/>
</dbReference>
<dbReference type="OrthoDB" id="997845at2"/>
<dbReference type="EMBL" id="QJHL01000001">
    <property type="protein sequence ID" value="PXY46083.1"/>
    <property type="molecule type" value="Genomic_DNA"/>
</dbReference>
<dbReference type="Gene3D" id="3.40.30.10">
    <property type="entry name" value="Glutaredoxin"/>
    <property type="match status" value="1"/>
</dbReference>
<evidence type="ECO:0000259" key="1">
    <source>
        <dbReference type="PROSITE" id="PS51352"/>
    </source>
</evidence>
<dbReference type="InterPro" id="IPR013766">
    <property type="entry name" value="Thioredoxin_domain"/>
</dbReference>
<evidence type="ECO:0000313" key="3">
    <source>
        <dbReference type="Proteomes" id="UP000247681"/>
    </source>
</evidence>
<dbReference type="Proteomes" id="UP000247681">
    <property type="component" value="Unassembled WGS sequence"/>
</dbReference>
<organism evidence="2 3">
    <name type="scientific">Flavobacterium hydrophilum</name>
    <dbReference type="NCBI Taxonomy" id="2211445"/>
    <lineage>
        <taxon>Bacteria</taxon>
        <taxon>Pseudomonadati</taxon>
        <taxon>Bacteroidota</taxon>
        <taxon>Flavobacteriia</taxon>
        <taxon>Flavobacteriales</taxon>
        <taxon>Flavobacteriaceae</taxon>
        <taxon>Flavobacterium</taxon>
    </lineage>
</organism>
<dbReference type="PROSITE" id="PS51352">
    <property type="entry name" value="THIOREDOXIN_2"/>
    <property type="match status" value="1"/>
</dbReference>
<dbReference type="CDD" id="cd02966">
    <property type="entry name" value="TlpA_like_family"/>
    <property type="match status" value="1"/>
</dbReference>
<comment type="caution">
    <text evidence="2">The sequence shown here is derived from an EMBL/GenBank/DDBJ whole genome shotgun (WGS) entry which is preliminary data.</text>
</comment>
<name>A0A2V4C7L6_9FLAO</name>
<reference evidence="2 3" key="1">
    <citation type="submission" date="2018-05" db="EMBL/GenBank/DDBJ databases">
        <title>Flavobacterium sp. strain IMCC34758, incomplete genome.</title>
        <authorList>
            <person name="Joung Y."/>
        </authorList>
    </citation>
    <scope>NUCLEOTIDE SEQUENCE [LARGE SCALE GENOMIC DNA]</scope>
    <source>
        <strain evidence="2 3">IMCC34758</strain>
    </source>
</reference>
<feature type="domain" description="Thioredoxin" evidence="1">
    <location>
        <begin position="248"/>
        <end position="387"/>
    </location>
</feature>
<accession>A0A2V4C7L6</accession>
<dbReference type="AlphaFoldDB" id="A0A2V4C7L6"/>
<dbReference type="Pfam" id="PF00578">
    <property type="entry name" value="AhpC-TSA"/>
    <property type="match status" value="1"/>
</dbReference>
<dbReference type="PANTHER" id="PTHR42852">
    <property type="entry name" value="THIOL:DISULFIDE INTERCHANGE PROTEIN DSBE"/>
    <property type="match status" value="1"/>
</dbReference>
<sequence length="387" mass="45010">MLLKLQKPTNSNEMKYRLLLAIAFTLILNSASSAQIVTTTISKFDSLSNLGYKMTLREKDLFSDNIYTDTLKTYIDISNNKELFRIEGTKISEVYDGSKLIKMDLHNHTYQIQSRIEASTLQYKSLPYIISSLKKDLYKNVPILIHNDSILNGKKYFHIKITEIDTIKNNKRIYRFVKMLIDKESYLPIYYKSDQQGFIDGTDMFVDTYSEMYFYDYETNKEDFSELSSFVVPSNFTIEKPKEQKPLLAEGIKAPKLDLEDMYGEIFQLKNQKGKVVLLNFTSNSCPHSVESVSMLNDLYSTYQKRKFTIITINPFDNKEAVEKYNKKGNIKYPVFTNIGTHNTENYNVDNYPTFYLIDKNGNIIKGFNGYQKSLDADLNSLIRKHL</sequence>
<dbReference type="GO" id="GO:0016491">
    <property type="term" value="F:oxidoreductase activity"/>
    <property type="evidence" value="ECO:0007669"/>
    <property type="project" value="InterPro"/>
</dbReference>
<dbReference type="PANTHER" id="PTHR42852:SF17">
    <property type="entry name" value="THIOREDOXIN-LIKE PROTEIN HI_1115"/>
    <property type="match status" value="1"/>
</dbReference>
<dbReference type="SUPFAM" id="SSF52833">
    <property type="entry name" value="Thioredoxin-like"/>
    <property type="match status" value="1"/>
</dbReference>